<evidence type="ECO:0000313" key="1">
    <source>
        <dbReference type="EMBL" id="TNN57840.1"/>
    </source>
</evidence>
<organism evidence="1 2">
    <name type="scientific">Liparis tanakae</name>
    <name type="common">Tanaka's snailfish</name>
    <dbReference type="NCBI Taxonomy" id="230148"/>
    <lineage>
        <taxon>Eukaryota</taxon>
        <taxon>Metazoa</taxon>
        <taxon>Chordata</taxon>
        <taxon>Craniata</taxon>
        <taxon>Vertebrata</taxon>
        <taxon>Euteleostomi</taxon>
        <taxon>Actinopterygii</taxon>
        <taxon>Neopterygii</taxon>
        <taxon>Teleostei</taxon>
        <taxon>Neoteleostei</taxon>
        <taxon>Acanthomorphata</taxon>
        <taxon>Eupercaria</taxon>
        <taxon>Perciformes</taxon>
        <taxon>Cottioidei</taxon>
        <taxon>Cottales</taxon>
        <taxon>Liparidae</taxon>
        <taxon>Liparis</taxon>
    </lineage>
</organism>
<proteinExistence type="predicted"/>
<dbReference type="Proteomes" id="UP000314294">
    <property type="component" value="Unassembled WGS sequence"/>
</dbReference>
<accession>A0A4Z2GX63</accession>
<protein>
    <submittedName>
        <fullName evidence="1">Uncharacterized protein</fullName>
    </submittedName>
</protein>
<comment type="caution">
    <text evidence="1">The sequence shown here is derived from an EMBL/GenBank/DDBJ whole genome shotgun (WGS) entry which is preliminary data.</text>
</comment>
<evidence type="ECO:0000313" key="2">
    <source>
        <dbReference type="Proteomes" id="UP000314294"/>
    </source>
</evidence>
<keyword evidence="2" id="KW-1185">Reference proteome</keyword>
<name>A0A4Z2GX63_9TELE</name>
<sequence length="73" mass="8504">MHLHAHCNSTQSDQRFEQLNLQLGFSSNTRERGFSLLGKSRVHRGLDHEKEPIRSRAAYKRPTGACRRLLWES</sequence>
<dbReference type="AlphaFoldDB" id="A0A4Z2GX63"/>
<reference evidence="1 2" key="1">
    <citation type="submission" date="2019-03" db="EMBL/GenBank/DDBJ databases">
        <title>First draft genome of Liparis tanakae, snailfish: a comprehensive survey of snailfish specific genes.</title>
        <authorList>
            <person name="Kim W."/>
            <person name="Song I."/>
            <person name="Jeong J.-H."/>
            <person name="Kim D."/>
            <person name="Kim S."/>
            <person name="Ryu S."/>
            <person name="Song J.Y."/>
            <person name="Lee S.K."/>
        </authorList>
    </citation>
    <scope>NUCLEOTIDE SEQUENCE [LARGE SCALE GENOMIC DNA]</scope>
    <source>
        <tissue evidence="1">Muscle</tissue>
    </source>
</reference>
<gene>
    <name evidence="1" type="ORF">EYF80_031922</name>
</gene>
<dbReference type="EMBL" id="SRLO01000395">
    <property type="protein sequence ID" value="TNN57840.1"/>
    <property type="molecule type" value="Genomic_DNA"/>
</dbReference>